<dbReference type="PROSITE" id="PS50089">
    <property type="entry name" value="ZF_RING_2"/>
    <property type="match status" value="1"/>
</dbReference>
<gene>
    <name evidence="8" type="ORF">HannXRQ_Chr15g0483671</name>
    <name evidence="7" type="ORF">HanXRQr2_Chr15g0701521</name>
</gene>
<dbReference type="Proteomes" id="UP000215914">
    <property type="component" value="Chromosome 15"/>
</dbReference>
<dbReference type="GO" id="GO:0061630">
    <property type="term" value="F:ubiquitin protein ligase activity"/>
    <property type="evidence" value="ECO:0000318"/>
    <property type="project" value="GO_Central"/>
</dbReference>
<dbReference type="PANTHER" id="PTHR45798:SF60">
    <property type="entry name" value="ZINC FINGER, RING_FYVE_PHD-TYPE-RELATED"/>
    <property type="match status" value="1"/>
</dbReference>
<dbReference type="SUPFAM" id="SSF57850">
    <property type="entry name" value="RING/U-box"/>
    <property type="match status" value="1"/>
</dbReference>
<dbReference type="InParanoid" id="A0A251SA00"/>
<keyword evidence="1" id="KW-0479">Metal-binding</keyword>
<evidence type="ECO:0000256" key="4">
    <source>
        <dbReference type="PROSITE-ProRule" id="PRU00175"/>
    </source>
</evidence>
<reference evidence="8" key="2">
    <citation type="submission" date="2017-02" db="EMBL/GenBank/DDBJ databases">
        <title>Sunflower complete genome.</title>
        <authorList>
            <person name="Langlade N."/>
            <person name="Munos S."/>
        </authorList>
    </citation>
    <scope>NUCLEOTIDE SEQUENCE [LARGE SCALE GENOMIC DNA]</scope>
    <source>
        <tissue evidence="8">Leaves</tissue>
    </source>
</reference>
<dbReference type="CDD" id="cd16461">
    <property type="entry name" value="RING-H2_EL5-like"/>
    <property type="match status" value="1"/>
</dbReference>
<keyword evidence="2 4" id="KW-0863">Zinc-finger</keyword>
<dbReference type="OMA" id="ASESDEC"/>
<proteinExistence type="predicted"/>
<keyword evidence="5" id="KW-1133">Transmembrane helix</keyword>
<evidence type="ECO:0000256" key="5">
    <source>
        <dbReference type="SAM" id="Phobius"/>
    </source>
</evidence>
<evidence type="ECO:0000313" key="9">
    <source>
        <dbReference type="Proteomes" id="UP000215914"/>
    </source>
</evidence>
<evidence type="ECO:0000259" key="6">
    <source>
        <dbReference type="PROSITE" id="PS50089"/>
    </source>
</evidence>
<reference evidence="7 9" key="1">
    <citation type="journal article" date="2017" name="Nature">
        <title>The sunflower genome provides insights into oil metabolism, flowering and Asterid evolution.</title>
        <authorList>
            <person name="Badouin H."/>
            <person name="Gouzy J."/>
            <person name="Grassa C.J."/>
            <person name="Murat F."/>
            <person name="Staton S.E."/>
            <person name="Cottret L."/>
            <person name="Lelandais-Briere C."/>
            <person name="Owens G.L."/>
            <person name="Carrere S."/>
            <person name="Mayjonade B."/>
            <person name="Legrand L."/>
            <person name="Gill N."/>
            <person name="Kane N.C."/>
            <person name="Bowers J.E."/>
            <person name="Hubner S."/>
            <person name="Bellec A."/>
            <person name="Berard A."/>
            <person name="Berges H."/>
            <person name="Blanchet N."/>
            <person name="Boniface M.C."/>
            <person name="Brunel D."/>
            <person name="Catrice O."/>
            <person name="Chaidir N."/>
            <person name="Claudel C."/>
            <person name="Donnadieu C."/>
            <person name="Faraut T."/>
            <person name="Fievet G."/>
            <person name="Helmstetter N."/>
            <person name="King M."/>
            <person name="Knapp S.J."/>
            <person name="Lai Z."/>
            <person name="Le Paslier M.C."/>
            <person name="Lippi Y."/>
            <person name="Lorenzon L."/>
            <person name="Mandel J.R."/>
            <person name="Marage G."/>
            <person name="Marchand G."/>
            <person name="Marquand E."/>
            <person name="Bret-Mestries E."/>
            <person name="Morien E."/>
            <person name="Nambeesan S."/>
            <person name="Nguyen T."/>
            <person name="Pegot-Espagnet P."/>
            <person name="Pouilly N."/>
            <person name="Raftis F."/>
            <person name="Sallet E."/>
            <person name="Schiex T."/>
            <person name="Thomas J."/>
            <person name="Vandecasteele C."/>
            <person name="Vares D."/>
            <person name="Vear F."/>
            <person name="Vautrin S."/>
            <person name="Crespi M."/>
            <person name="Mangin B."/>
            <person name="Burke J.M."/>
            <person name="Salse J."/>
            <person name="Munos S."/>
            <person name="Vincourt P."/>
            <person name="Rieseberg L.H."/>
            <person name="Langlade N.B."/>
        </authorList>
    </citation>
    <scope>NUCLEOTIDE SEQUENCE [LARGE SCALE GENOMIC DNA]</scope>
    <source>
        <strain evidence="9">cv. SF193</strain>
        <tissue evidence="7">Leaves</tissue>
    </source>
</reference>
<dbReference type="EMBL" id="CM007904">
    <property type="protein sequence ID" value="OTF95488.1"/>
    <property type="molecule type" value="Genomic_DNA"/>
</dbReference>
<keyword evidence="3" id="KW-0862">Zinc</keyword>
<keyword evidence="5" id="KW-0472">Membrane</keyword>
<feature type="transmembrane region" description="Helical" evidence="5">
    <location>
        <begin position="26"/>
        <end position="52"/>
    </location>
</feature>
<sequence>MTRTYRFLSNVVTAESPEEASIKSDFVFILAALLCALVCVVGLIAVAHCAWLRRRAMANRTPGHASSAAANKGIEKKYVDTIPKFPYDSSAKKANNNDDCVICLVEYADGDEIRVLPQCGHGFHIGCIDKWLGSHSSCPSCRQIVVIDKCKKCGGFPKITAGNILIVTEHEHSDGGSGSGSVSK</sequence>
<dbReference type="PANTHER" id="PTHR45798">
    <property type="entry name" value="RING-H2 FINGER PROTEIN ATL61-RELATED-RELATED"/>
    <property type="match status" value="1"/>
</dbReference>
<evidence type="ECO:0000313" key="7">
    <source>
        <dbReference type="EMBL" id="KAF5765246.1"/>
    </source>
</evidence>
<dbReference type="STRING" id="4232.A0A251SA00"/>
<evidence type="ECO:0000256" key="3">
    <source>
        <dbReference type="ARBA" id="ARBA00022833"/>
    </source>
</evidence>
<dbReference type="SMART" id="SM00184">
    <property type="entry name" value="RING"/>
    <property type="match status" value="1"/>
</dbReference>
<dbReference type="GO" id="GO:0008270">
    <property type="term" value="F:zinc ion binding"/>
    <property type="evidence" value="ECO:0007669"/>
    <property type="project" value="UniProtKB-KW"/>
</dbReference>
<dbReference type="InterPro" id="IPR052788">
    <property type="entry name" value="RING-type_E3_ligase_ATL"/>
</dbReference>
<organism evidence="8 9">
    <name type="scientific">Helianthus annuus</name>
    <name type="common">Common sunflower</name>
    <dbReference type="NCBI Taxonomy" id="4232"/>
    <lineage>
        <taxon>Eukaryota</taxon>
        <taxon>Viridiplantae</taxon>
        <taxon>Streptophyta</taxon>
        <taxon>Embryophyta</taxon>
        <taxon>Tracheophyta</taxon>
        <taxon>Spermatophyta</taxon>
        <taxon>Magnoliopsida</taxon>
        <taxon>eudicotyledons</taxon>
        <taxon>Gunneridae</taxon>
        <taxon>Pentapetalae</taxon>
        <taxon>asterids</taxon>
        <taxon>campanulids</taxon>
        <taxon>Asterales</taxon>
        <taxon>Asteraceae</taxon>
        <taxon>Asteroideae</taxon>
        <taxon>Heliantheae alliance</taxon>
        <taxon>Heliantheae</taxon>
        <taxon>Helianthus</taxon>
    </lineage>
</organism>
<keyword evidence="9" id="KW-1185">Reference proteome</keyword>
<dbReference type="Gene3D" id="3.30.40.10">
    <property type="entry name" value="Zinc/RING finger domain, C3HC4 (zinc finger)"/>
    <property type="match status" value="1"/>
</dbReference>
<keyword evidence="5" id="KW-0812">Transmembrane</keyword>
<dbReference type="Pfam" id="PF13639">
    <property type="entry name" value="zf-RING_2"/>
    <property type="match status" value="1"/>
</dbReference>
<dbReference type="InterPro" id="IPR013083">
    <property type="entry name" value="Znf_RING/FYVE/PHD"/>
</dbReference>
<dbReference type="InterPro" id="IPR001841">
    <property type="entry name" value="Znf_RING"/>
</dbReference>
<evidence type="ECO:0000313" key="8">
    <source>
        <dbReference type="EMBL" id="OTF95488.1"/>
    </source>
</evidence>
<protein>
    <submittedName>
        <fullName evidence="8">Putative zinc finger, RING/FYVE/PHD-type</fullName>
    </submittedName>
    <submittedName>
        <fullName evidence="7">Transcription factor C2H2 family</fullName>
    </submittedName>
</protein>
<accession>A0A251SA00</accession>
<dbReference type="EMBL" id="MNCJ02000330">
    <property type="protein sequence ID" value="KAF5765246.1"/>
    <property type="molecule type" value="Genomic_DNA"/>
</dbReference>
<dbReference type="AlphaFoldDB" id="A0A251SA00"/>
<evidence type="ECO:0000256" key="2">
    <source>
        <dbReference type="ARBA" id="ARBA00022771"/>
    </source>
</evidence>
<reference evidence="7" key="3">
    <citation type="submission" date="2020-06" db="EMBL/GenBank/DDBJ databases">
        <title>Helianthus annuus Genome sequencing and assembly Release 2.</title>
        <authorList>
            <person name="Gouzy J."/>
            <person name="Langlade N."/>
            <person name="Munos S."/>
        </authorList>
    </citation>
    <scope>NUCLEOTIDE SEQUENCE</scope>
    <source>
        <tissue evidence="7">Leaves</tissue>
    </source>
</reference>
<name>A0A251SA00_HELAN</name>
<evidence type="ECO:0000256" key="1">
    <source>
        <dbReference type="ARBA" id="ARBA00022723"/>
    </source>
</evidence>
<dbReference type="Gramene" id="mRNA:HanXRQr2_Chr15g0701521">
    <property type="protein sequence ID" value="CDS:HanXRQr2_Chr15g0701521.1"/>
    <property type="gene ID" value="HanXRQr2_Chr15g0701521"/>
</dbReference>
<dbReference type="OrthoDB" id="8062037at2759"/>
<feature type="domain" description="RING-type" evidence="6">
    <location>
        <begin position="100"/>
        <end position="142"/>
    </location>
</feature>